<organism evidence="1 2">
    <name type="scientific">Rhododendron molle</name>
    <name type="common">Chinese azalea</name>
    <name type="synonym">Azalea mollis</name>
    <dbReference type="NCBI Taxonomy" id="49168"/>
    <lineage>
        <taxon>Eukaryota</taxon>
        <taxon>Viridiplantae</taxon>
        <taxon>Streptophyta</taxon>
        <taxon>Embryophyta</taxon>
        <taxon>Tracheophyta</taxon>
        <taxon>Spermatophyta</taxon>
        <taxon>Magnoliopsida</taxon>
        <taxon>eudicotyledons</taxon>
        <taxon>Gunneridae</taxon>
        <taxon>Pentapetalae</taxon>
        <taxon>asterids</taxon>
        <taxon>Ericales</taxon>
        <taxon>Ericaceae</taxon>
        <taxon>Ericoideae</taxon>
        <taxon>Rhodoreae</taxon>
        <taxon>Rhododendron</taxon>
    </lineage>
</organism>
<name>A0ACC0M0K6_RHOML</name>
<comment type="caution">
    <text evidence="1">The sequence shown here is derived from an EMBL/GenBank/DDBJ whole genome shotgun (WGS) entry which is preliminary data.</text>
</comment>
<evidence type="ECO:0000313" key="2">
    <source>
        <dbReference type="Proteomes" id="UP001062846"/>
    </source>
</evidence>
<keyword evidence="2" id="KW-1185">Reference proteome</keyword>
<dbReference type="Proteomes" id="UP001062846">
    <property type="component" value="Chromosome 10"/>
</dbReference>
<accession>A0ACC0M0K6</accession>
<sequence>MNFQTFKKNKMLFLLLASLFFHTCLHSTSAYEDPRWTICTTATPTYSPNSTFSATLTTALTALQTTAATTGFATTTATNPTTNTSVTALALCRSSISPPDCQTCVAAAALGIRRECPNNTAAQVWYTYCMLRYSPVNFVNQSDTSIAFLIYDTRDAPDESSYDLKVNLLIRNLSYAAGASGNRSAVGRTTLVGSLNIYGYVDCTRDIDRGDCTSCLLTATDWIPSCCLGKWAGWIATPTCNIQFNMDPVHKDWINNPQEIDTDIASPAPEVGLAGDEGGLGGGRGGGKERSVVVGVGVSFAGIVVVVVVVVVIWWRRRVERGKNAEEMEENSMMMSEDMGVRSLLYDLEVLVAATDNFSPANRIGGGGFGSVYRGKILGGEEIAVKKLKAGSTQGIEEFSNEVRLLLKMQHRNLVRLLGCFIQGEEMMLVYEYLPNKSLDYFLFDKSKSALLDWTKRFNIIKGVARGLLYLHEDSQLRIIHRDIKASNILLDERMNPKISDFGLARLFNDDEQSRVRTRRIMGTFGYMAPEYAIRGMVSTKSDVFSFGVFMLETISGRKNFDIKLDDERKQLLNFTMRLEQEGRLMELVDVTLGSFPRNDVLRCIRIGLLCCQESVQDRPTMSSALIMLTDNLVTLPAAGRLGYQDARDNTIIQNADKSRSALLDWTKRFSIINGVARGLLYLHEDSQLRIIHRDIKASNILLDGQMNPKISDFGLARLFSDEQSRVRTRQIMGTFGYMAPEYAIRGVVSTKSDVFSFGVLMLETISGRKNFDIKLDDERKELLNFTMRLEQEGRLMELVDATIGSFPQNDVLRCLRIGLLCCQESVQDRPTMSSVLVMLTDNLVTLLAAGRLGYQDARDNTIILNAGLNPASCTRNSITMSLANGG</sequence>
<evidence type="ECO:0000313" key="1">
    <source>
        <dbReference type="EMBL" id="KAI8534434.1"/>
    </source>
</evidence>
<proteinExistence type="predicted"/>
<gene>
    <name evidence="1" type="ORF">RHMOL_Rhmol10G0089300</name>
</gene>
<dbReference type="EMBL" id="CM046397">
    <property type="protein sequence ID" value="KAI8534434.1"/>
    <property type="molecule type" value="Genomic_DNA"/>
</dbReference>
<protein>
    <submittedName>
        <fullName evidence="1">Uncharacterized protein</fullName>
    </submittedName>
</protein>
<reference evidence="1" key="1">
    <citation type="submission" date="2022-02" db="EMBL/GenBank/DDBJ databases">
        <title>Plant Genome Project.</title>
        <authorList>
            <person name="Zhang R.-G."/>
        </authorList>
    </citation>
    <scope>NUCLEOTIDE SEQUENCE</scope>
    <source>
        <strain evidence="1">AT1</strain>
    </source>
</reference>